<keyword evidence="3" id="KW-0378">Hydrolase</keyword>
<evidence type="ECO:0000256" key="4">
    <source>
        <dbReference type="ARBA" id="ARBA00022842"/>
    </source>
</evidence>
<organism evidence="7 8">
    <name type="scientific">candidate division WWE3 bacterium GW2011_GWC1_41_7</name>
    <dbReference type="NCBI Taxonomy" id="1619119"/>
    <lineage>
        <taxon>Bacteria</taxon>
        <taxon>Katanobacteria</taxon>
    </lineage>
</organism>
<dbReference type="Proteomes" id="UP000034507">
    <property type="component" value="Unassembled WGS sequence"/>
</dbReference>
<keyword evidence="4" id="KW-0460">Magnesium</keyword>
<gene>
    <name evidence="7" type="ORF">UU77_C0012G0010</name>
</gene>
<dbReference type="GO" id="GO:0004518">
    <property type="term" value="F:nuclease activity"/>
    <property type="evidence" value="ECO:0007669"/>
    <property type="project" value="UniProtKB-KW"/>
</dbReference>
<dbReference type="PANTHER" id="PTHR11603">
    <property type="entry name" value="AAA FAMILY ATPASE"/>
    <property type="match status" value="1"/>
</dbReference>
<dbReference type="SUPFAM" id="SSF88723">
    <property type="entry name" value="PIN domain-like"/>
    <property type="match status" value="1"/>
</dbReference>
<dbReference type="PANTHER" id="PTHR11603:SF147">
    <property type="entry name" value="MEMBRANE PROTEIN"/>
    <property type="match status" value="1"/>
</dbReference>
<comment type="cofactor">
    <cofactor evidence="1">
        <name>Mg(2+)</name>
        <dbReference type="ChEBI" id="CHEBI:18420"/>
    </cofactor>
</comment>
<name>A0A0G0ZFV0_UNCKA</name>
<dbReference type="PROSITE" id="PS50926">
    <property type="entry name" value="TRAM"/>
    <property type="match status" value="1"/>
</dbReference>
<accession>A0A0G0ZFV0</accession>
<comment type="caution">
    <text evidence="7">The sequence shown here is derived from an EMBL/GenBank/DDBJ whole genome shotgun (WGS) entry which is preliminary data.</text>
</comment>
<protein>
    <submittedName>
        <fullName evidence="7">PilT protein domain protein</fullName>
    </submittedName>
</protein>
<dbReference type="Gene3D" id="3.40.50.1010">
    <property type="entry name" value="5'-nuclease"/>
    <property type="match status" value="1"/>
</dbReference>
<proteinExistence type="predicted"/>
<dbReference type="CDD" id="cd09877">
    <property type="entry name" value="PIN_YacL-like"/>
    <property type="match status" value="1"/>
</dbReference>
<dbReference type="PATRIC" id="fig|1619119.3.peg.369"/>
<dbReference type="InterPro" id="IPR029060">
    <property type="entry name" value="PIN-like_dom_sf"/>
</dbReference>
<feature type="domain" description="TRAM" evidence="6">
    <location>
        <begin position="209"/>
        <end position="270"/>
    </location>
</feature>
<keyword evidence="5" id="KW-0812">Transmembrane</keyword>
<dbReference type="InterPro" id="IPR052041">
    <property type="entry name" value="Nucleic_acid_metab_PIN/TRAM"/>
</dbReference>
<dbReference type="Pfam" id="PF01938">
    <property type="entry name" value="TRAM"/>
    <property type="match status" value="1"/>
</dbReference>
<sequence length="277" mass="31177">MYNQAITIDVLMWILIILLLILAVLKTFPYIKDWAEKFMFNAINQIVNNFWEQQSKKIQDAQKTRSKKKREDNDKKNKERLGEGILIDTSVLIDGRILDIVKTGFLDDTLIIPKGVLDELHLISDSEDRLKREKGRRGLDMVKELKSASKVIIFNQKAGSNAVDKELMNLAKKFRIRLMTLDFNLNKVASVSGVKVLNINELVNAVKTVVLPGEVLSVKIVQEGKEKKQGVGYMADGTMIVVEGAREMVGNEVEAKVSRVIQTNAGKMIFCSVTPSN</sequence>
<dbReference type="InterPro" id="IPR002716">
    <property type="entry name" value="PIN_dom"/>
</dbReference>
<dbReference type="SMART" id="SM00670">
    <property type="entry name" value="PINc"/>
    <property type="match status" value="1"/>
</dbReference>
<dbReference type="EMBL" id="LCBX01000012">
    <property type="protein sequence ID" value="KKS20926.1"/>
    <property type="molecule type" value="Genomic_DNA"/>
</dbReference>
<evidence type="ECO:0000256" key="5">
    <source>
        <dbReference type="SAM" id="Phobius"/>
    </source>
</evidence>
<evidence type="ECO:0000256" key="2">
    <source>
        <dbReference type="ARBA" id="ARBA00022722"/>
    </source>
</evidence>
<reference evidence="7 8" key="1">
    <citation type="journal article" date="2015" name="Nature">
        <title>rRNA introns, odd ribosomes, and small enigmatic genomes across a large radiation of phyla.</title>
        <authorList>
            <person name="Brown C.T."/>
            <person name="Hug L.A."/>
            <person name="Thomas B.C."/>
            <person name="Sharon I."/>
            <person name="Castelle C.J."/>
            <person name="Singh A."/>
            <person name="Wilkins M.J."/>
            <person name="Williams K.H."/>
            <person name="Banfield J.F."/>
        </authorList>
    </citation>
    <scope>NUCLEOTIDE SEQUENCE [LARGE SCALE GENOMIC DNA]</scope>
</reference>
<dbReference type="AlphaFoldDB" id="A0A0G0ZFV0"/>
<keyword evidence="5" id="KW-1133">Transmembrane helix</keyword>
<evidence type="ECO:0000259" key="6">
    <source>
        <dbReference type="PROSITE" id="PS50926"/>
    </source>
</evidence>
<dbReference type="GO" id="GO:0016787">
    <property type="term" value="F:hydrolase activity"/>
    <property type="evidence" value="ECO:0007669"/>
    <property type="project" value="UniProtKB-KW"/>
</dbReference>
<evidence type="ECO:0000256" key="1">
    <source>
        <dbReference type="ARBA" id="ARBA00001946"/>
    </source>
</evidence>
<dbReference type="InterPro" id="IPR002792">
    <property type="entry name" value="TRAM_dom"/>
</dbReference>
<evidence type="ECO:0000313" key="7">
    <source>
        <dbReference type="EMBL" id="KKS20926.1"/>
    </source>
</evidence>
<evidence type="ECO:0000256" key="3">
    <source>
        <dbReference type="ARBA" id="ARBA00022801"/>
    </source>
</evidence>
<keyword evidence="5" id="KW-0472">Membrane</keyword>
<feature type="transmembrane region" description="Helical" evidence="5">
    <location>
        <begin position="6"/>
        <end position="25"/>
    </location>
</feature>
<keyword evidence="2" id="KW-0540">Nuclease</keyword>
<evidence type="ECO:0000313" key="8">
    <source>
        <dbReference type="Proteomes" id="UP000034507"/>
    </source>
</evidence>